<feature type="region of interest" description="Disordered" evidence="3">
    <location>
        <begin position="1580"/>
        <end position="1615"/>
    </location>
</feature>
<comment type="caution">
    <text evidence="5">The sequence shown here is derived from an EMBL/GenBank/DDBJ whole genome shotgun (WGS) entry which is preliminary data.</text>
</comment>
<evidence type="ECO:0000256" key="3">
    <source>
        <dbReference type="SAM" id="MobiDB-lite"/>
    </source>
</evidence>
<dbReference type="Gene3D" id="2.60.120.200">
    <property type="match status" value="6"/>
</dbReference>
<evidence type="ECO:0000313" key="6">
    <source>
        <dbReference type="Proteomes" id="UP000533598"/>
    </source>
</evidence>
<feature type="domain" description="LamG-like jellyroll fold" evidence="4">
    <location>
        <begin position="1837"/>
        <end position="1976"/>
    </location>
</feature>
<keyword evidence="6" id="KW-1185">Reference proteome</keyword>
<gene>
    <name evidence="5" type="ORF">HNR67_004804</name>
</gene>
<evidence type="ECO:0000256" key="1">
    <source>
        <dbReference type="ARBA" id="ARBA00022729"/>
    </source>
</evidence>
<dbReference type="GO" id="GO:0006955">
    <property type="term" value="P:immune response"/>
    <property type="evidence" value="ECO:0007669"/>
    <property type="project" value="InterPro"/>
</dbReference>
<feature type="domain" description="LamG-like jellyroll fold" evidence="4">
    <location>
        <begin position="747"/>
        <end position="880"/>
    </location>
</feature>
<organism evidence="5 6">
    <name type="scientific">Crossiella cryophila</name>
    <dbReference type="NCBI Taxonomy" id="43355"/>
    <lineage>
        <taxon>Bacteria</taxon>
        <taxon>Bacillati</taxon>
        <taxon>Actinomycetota</taxon>
        <taxon>Actinomycetes</taxon>
        <taxon>Pseudonocardiales</taxon>
        <taxon>Pseudonocardiaceae</taxon>
        <taxon>Crossiella</taxon>
    </lineage>
</organism>
<accession>A0A7W7CCM0</accession>
<feature type="domain" description="LamG-like jellyroll fold" evidence="4">
    <location>
        <begin position="954"/>
        <end position="1100"/>
    </location>
</feature>
<dbReference type="PANTHER" id="PTHR46943">
    <property type="entry name" value="PENTRAXIN-RELATED PROTEIN PTX3"/>
    <property type="match status" value="1"/>
</dbReference>
<sequence length="2245" mass="238860">MGTSSAPVRGRSTTGRVVLSVLVAAMVASVVSSVPPEPDRPPAPTPVAAAPDAATAVAAAVRQNSPVEVLGERTGTRTVLAHPDGRHTAKLTAQPTRFQRDGAWVPIDRTLHARPDGAIAPRAVAEDVALSGGGTAPLLSLADGENRLALHWPDKLPTPRLAGNEATYPEVLPGVDLLMRAEPHGYQQLVVIKTAAAARNPALARIGLRAETSGLSLTADEHGALRAVDRAGRLVYSSAPSVMWDAGRTRTAPVGVEVAKGVLTLVPDQGFLADPATVYPVTVDPTVTPFHKSQWATTLSGKPGTTYWGKSADPNHPDWAQVGQCYNAHGDCRGIGEAWAYFQFETGFLSDKNVHWARFYTVPAHSPNCNTYTHLMRHFHHGINGDIRWDNRPVGPAWTEFPAPPGVGCAGHRGVEIDVAGALNRGGTTTFSLQALHGGVQEAWRKYYSGSTWVEVEWNRIPLDPTGLRTDPPLPQPCRWCAGVSYTGDASLRMIAEVADPDQDQVRASWRAQVQGRPLWTKDADDFKPSGVSHDWVLDLRNEHGKQVAWWVHGVDRATGGGASHGQAFAVDRVGVTAKPEVRSAAYPEDNDWHGGVGVPGSFTFAPGATCDAQNSQGVCDIDHYRYGWTNPPSAGSKVNADALGGPATAQLAPPGDGPRTLYVQSVDRAGHASPIKEHRVYVRPGTGPYAKWSMEGNVNDTAFLGDRHGSTQGTVTYAPGAVGSAMVTDGAPGTQVTAPNAVRTDSGFSVSAWVKPAQTDGARRTILRQDGTTQPGFELRYDGATRSWVIAFAQEDSARPDQEVYLVRSTIEPVAGIWTHLAATYDPASRQIALYVDGVPAGTAQRRVAWHAGGQVRIGPDWSGALDEVALYDRVLSPAEVGAEVRRDNVQTGYWRLDDKDGRTAANSAEGGEAGILHGDARFTEGGAVNRSLQLDGDGDHVATTRPAVRTDRSFSVAAWVKADRFVTGGTSMTAVSQDGDRHSGFFLQYNSEHNGWLFTRFVEDEDEMPPVAWIGLKAKQKPVAGVWTHLAATFNAADRKMTIFVNGEHGGEMTLPTAPWHAGGPLVIGRGKFKGNPVDHWPGAVDEVRTYSRALSAAELEGIVTRNQVLAGSWKLNGDLIDDSPNARNGEARGNPAWTAGQASIPDPADMALSLDGVDDHVRTAPVVDTTQSYSVSAWVRLTERQSGWHAVASQVGAKVPAFTMGYSGSDANPPHRWVAQINGPDANNPRVTRTTSDVQAQTGVWTHLAAVYRAGTGELTLYVNGAQSAYAKLTDQPTFNAQAGFEIGRGLWNGGFGEFFRGAVDDVKVHSRALFGEEIRVMAGRDPALVHHYRFDEGGGSTAADAVGARPATLSGAVYGPGRVGNAVRFDGKDDVASTTGVDLRTDSAFTVSAWVNLDKPGPCAGVCTMTAVSADGGRTGQSSKFRLGHRIDNDQAPDGKWVFEMPERDGSVTEAAISVRPSQFNTWVQLVGVYDARAGQVWLYVHAGGEEADVDDGTLLGPWHAEDGALRVGRGQRDGAAAGHWRGSVDDVRLYATGLEAERITALHRSYAASAAAPELPVAGGGHWRFNENSGSTAVDASDRAQPATLRGGVSRASGREGTGLRLDGTSGFAETATPVVNTAQSFSLSAWAQVSRNSGDHQTVVAQDGATQSTFLLQYQPSTGRWTFEVPVEGKDSIVVWSAEPGQVGLWTHVAVTYDAVLKQARFYLNGMVSTVHVGLSIPESTGKFTIGRGKRKGGDIDFFAGNLDDVRVFDRRALTEGEIRRLHDDVPVQNHGTWSFEGSVADTSPRAAPTTVSGSTRYEPGIRGQALWLDGRTGSAATQQPSVNMLDSFTVSAWAKLTSAGADATILGQDGARMSGFVLQYNKDIGRWVFGAAKQDADLEQLVHAHSPRAPELNTWTHLTGVYDNAARELRLYVNGELVDVQDNAPLWPAWGGFTLGRGKVNGQAASHFAGLLDEVRTDLGIVPAQEIAQRAATPAPPGGQLARFVTASGQRGTANSAANPADPFDPVPAGHRFDRPLGRLLPAEQPETRLLVTCRAGTEEFTSTDPTCAGGTKVADLGWAYQSPPETVPTVALYRCVSGTDRFDSLDPGCEGGTQQELLGHTVAQAPLATYRHTQDEELTTTILGAAPGYRLEGTPGLVLLAEVDGTRPLWACRKGLDSYLSADTACGGDTQVGAVGRVWTEPRPGSSSTPLHLCQTARGERFNSTDPNCAAAGTPPAVLLGHLLTTGTRADGR</sequence>
<dbReference type="EMBL" id="JACHMH010000001">
    <property type="protein sequence ID" value="MBB4678686.1"/>
    <property type="molecule type" value="Genomic_DNA"/>
</dbReference>
<protein>
    <recommendedName>
        <fullName evidence="4">LamG-like jellyroll fold domain-containing protein</fullName>
    </recommendedName>
</protein>
<name>A0A7W7CCM0_9PSEU</name>
<keyword evidence="2" id="KW-1015">Disulfide bond</keyword>
<proteinExistence type="predicted"/>
<dbReference type="InterPro" id="IPR013320">
    <property type="entry name" value="ConA-like_dom_sf"/>
</dbReference>
<dbReference type="SMART" id="SM00560">
    <property type="entry name" value="LamGL"/>
    <property type="match status" value="6"/>
</dbReference>
<dbReference type="Proteomes" id="UP000533598">
    <property type="component" value="Unassembled WGS sequence"/>
</dbReference>
<dbReference type="RefSeq" id="WP_185004529.1">
    <property type="nucleotide sequence ID" value="NZ_BAAAUI010000010.1"/>
</dbReference>
<dbReference type="Pfam" id="PF13385">
    <property type="entry name" value="Laminin_G_3"/>
    <property type="match status" value="6"/>
</dbReference>
<dbReference type="InterPro" id="IPR042837">
    <property type="entry name" value="PTX3"/>
</dbReference>
<evidence type="ECO:0000259" key="4">
    <source>
        <dbReference type="SMART" id="SM00560"/>
    </source>
</evidence>
<feature type="domain" description="LamG-like jellyroll fold" evidence="4">
    <location>
        <begin position="1629"/>
        <end position="1767"/>
    </location>
</feature>
<evidence type="ECO:0000313" key="5">
    <source>
        <dbReference type="EMBL" id="MBB4678686.1"/>
    </source>
</evidence>
<dbReference type="SUPFAM" id="SSF49899">
    <property type="entry name" value="Concanavalin A-like lectins/glucanases"/>
    <property type="match status" value="6"/>
</dbReference>
<keyword evidence="1" id="KW-0732">Signal</keyword>
<reference evidence="5 6" key="1">
    <citation type="submission" date="2020-08" db="EMBL/GenBank/DDBJ databases">
        <title>Sequencing the genomes of 1000 actinobacteria strains.</title>
        <authorList>
            <person name="Klenk H.-P."/>
        </authorList>
    </citation>
    <scope>NUCLEOTIDE SEQUENCE [LARGE SCALE GENOMIC DNA]</scope>
    <source>
        <strain evidence="5 6">DSM 44230</strain>
    </source>
</reference>
<dbReference type="PANTHER" id="PTHR46943:SF1">
    <property type="entry name" value="PENTRAXIN-RELATED PROTEIN PTX3"/>
    <property type="match status" value="1"/>
</dbReference>
<feature type="domain" description="LamG-like jellyroll fold" evidence="4">
    <location>
        <begin position="1174"/>
        <end position="1320"/>
    </location>
</feature>
<evidence type="ECO:0000256" key="2">
    <source>
        <dbReference type="ARBA" id="ARBA00023157"/>
    </source>
</evidence>
<dbReference type="InterPro" id="IPR006558">
    <property type="entry name" value="LamG-like"/>
</dbReference>
<feature type="domain" description="LamG-like jellyroll fold" evidence="4">
    <location>
        <begin position="1391"/>
        <end position="1546"/>
    </location>
</feature>